<dbReference type="EMBL" id="BAABIP010000022">
    <property type="protein sequence ID" value="GAA4775606.1"/>
    <property type="molecule type" value="Genomic_DNA"/>
</dbReference>
<comment type="caution">
    <text evidence="1">The sequence shown here is derived from an EMBL/GenBank/DDBJ whole genome shotgun (WGS) entry which is preliminary data.</text>
</comment>
<protein>
    <submittedName>
        <fullName evidence="1">Uncharacterized protein</fullName>
    </submittedName>
</protein>
<dbReference type="Proteomes" id="UP001500141">
    <property type="component" value="Unassembled WGS sequence"/>
</dbReference>
<evidence type="ECO:0000313" key="1">
    <source>
        <dbReference type="EMBL" id="GAA4775606.1"/>
    </source>
</evidence>
<sequence>MEKIQLLAFLTIQGIGAASGIVFHNNSLFIVSDNSGYLFEQKLDSSPLIKHTLVEDASVNIEKKRKPDFESITLKDNELHIFGSGSTINRNKKLIYNLNTKDVKELDFSSTYQGLKSKFKMSDDDLNIEGSLYINETLYLFQRGNGLTAKNGVFKISTDNHYEFFPISLPKIKHVESSFTDAVLIENKIYFLAAAEDTISTYEDGEVLGTIMGILNPETLEVEKHIQLTPTHKLEGLTLFEKQGKQLTFLLCEDNDTEDLNATIYKLVLNIKP</sequence>
<keyword evidence="2" id="KW-1185">Reference proteome</keyword>
<accession>A0ABP9AAJ4</accession>
<organism evidence="1 2">
    <name type="scientific">Flavobacterium hankyongi</name>
    <dbReference type="NCBI Taxonomy" id="1176532"/>
    <lineage>
        <taxon>Bacteria</taxon>
        <taxon>Pseudomonadati</taxon>
        <taxon>Bacteroidota</taxon>
        <taxon>Flavobacteriia</taxon>
        <taxon>Flavobacteriales</taxon>
        <taxon>Flavobacteriaceae</taxon>
        <taxon>Flavobacterium</taxon>
    </lineage>
</organism>
<dbReference type="InterPro" id="IPR036258">
    <property type="entry name" value="Apyrase_sf"/>
</dbReference>
<reference evidence="2" key="1">
    <citation type="journal article" date="2019" name="Int. J. Syst. Evol. Microbiol.">
        <title>The Global Catalogue of Microorganisms (GCM) 10K type strain sequencing project: providing services to taxonomists for standard genome sequencing and annotation.</title>
        <authorList>
            <consortium name="The Broad Institute Genomics Platform"/>
            <consortium name="The Broad Institute Genome Sequencing Center for Infectious Disease"/>
            <person name="Wu L."/>
            <person name="Ma J."/>
        </authorList>
    </citation>
    <scope>NUCLEOTIDE SEQUENCE [LARGE SCALE GENOMIC DNA]</scope>
    <source>
        <strain evidence="2">JCM 18198</strain>
    </source>
</reference>
<evidence type="ECO:0000313" key="2">
    <source>
        <dbReference type="Proteomes" id="UP001500141"/>
    </source>
</evidence>
<dbReference type="Pfam" id="PF22000">
    <property type="entry name" value="DUF6929"/>
    <property type="match status" value="1"/>
</dbReference>
<proteinExistence type="predicted"/>
<dbReference type="InterPro" id="IPR053851">
    <property type="entry name" value="DUF6929"/>
</dbReference>
<name>A0ABP9AAJ4_9FLAO</name>
<dbReference type="SUPFAM" id="SSF101887">
    <property type="entry name" value="Apyrase"/>
    <property type="match status" value="1"/>
</dbReference>
<dbReference type="RefSeq" id="WP_264543217.1">
    <property type="nucleotide sequence ID" value="NZ_BAABIP010000022.1"/>
</dbReference>
<gene>
    <name evidence="1" type="ORF">GCM10023230_28230</name>
</gene>